<dbReference type="InterPro" id="IPR051053">
    <property type="entry name" value="ECH/Chromodomain_protein"/>
</dbReference>
<gene>
    <name evidence="4" type="ORF">GCM10017044_16330</name>
</gene>
<evidence type="ECO:0000256" key="1">
    <source>
        <dbReference type="ARBA" id="ARBA00004275"/>
    </source>
</evidence>
<proteinExistence type="predicted"/>
<dbReference type="Proteomes" id="UP000630923">
    <property type="component" value="Unassembled WGS sequence"/>
</dbReference>
<dbReference type="RefSeq" id="WP_191251826.1">
    <property type="nucleotide sequence ID" value="NZ_BNCI01000002.1"/>
</dbReference>
<dbReference type="InterPro" id="IPR029045">
    <property type="entry name" value="ClpP/crotonase-like_dom_sf"/>
</dbReference>
<evidence type="ECO:0000256" key="2">
    <source>
        <dbReference type="ARBA" id="ARBA00023140"/>
    </source>
</evidence>
<protein>
    <submittedName>
        <fullName evidence="4">Enoyl-CoA hydratase</fullName>
    </submittedName>
</protein>
<dbReference type="AlphaFoldDB" id="A0A919E7Y3"/>
<dbReference type="EMBL" id="BNCI01000002">
    <property type="protein sequence ID" value="GHF22705.1"/>
    <property type="molecule type" value="Genomic_DNA"/>
</dbReference>
<evidence type="ECO:0000313" key="4">
    <source>
        <dbReference type="EMBL" id="GHF22705.1"/>
    </source>
</evidence>
<dbReference type="SUPFAM" id="SSF52096">
    <property type="entry name" value="ClpP/crotonase"/>
    <property type="match status" value="1"/>
</dbReference>
<comment type="subcellular location">
    <subcellularLocation>
        <location evidence="1">Peroxisome</location>
    </subcellularLocation>
</comment>
<name>A0A919E7Y3_9PROT</name>
<dbReference type="PANTHER" id="PTHR43684">
    <property type="match status" value="1"/>
</dbReference>
<sequence>MSEQLIKAEIEGRILIITINRPDKKNALTVAMYAAMAEALRSASENAQVRAVLLTGADGAFTAGNDLIDFQQNPPAGPDAPVFQFMQAILNLTKPLIVAVNGMGVGIGLTMLPHADVVLMARSAFLSAPFVDLALVPEFGSSILLPRQIGHAMTSDIFLTGRRLTASEACECGLVSRVCDDNSIFDEAMKVAQIIAAKAPESVRLTRELVRKSYTEELETRINEENILFGKRLRSPEFMEAAMAFMEKRAPVFD</sequence>
<dbReference type="InterPro" id="IPR001753">
    <property type="entry name" value="Enoyl-CoA_hydra/iso"/>
</dbReference>
<dbReference type="GO" id="GO:0004165">
    <property type="term" value="F:delta(3)-delta(2)-enoyl-CoA isomerase activity"/>
    <property type="evidence" value="ECO:0007669"/>
    <property type="project" value="UniProtKB-ARBA"/>
</dbReference>
<comment type="caution">
    <text evidence="4">The sequence shown here is derived from an EMBL/GenBank/DDBJ whole genome shotgun (WGS) entry which is preliminary data.</text>
</comment>
<dbReference type="Gene3D" id="3.90.226.10">
    <property type="entry name" value="2-enoyl-CoA Hydratase, Chain A, domain 1"/>
    <property type="match status" value="1"/>
</dbReference>
<keyword evidence="3" id="KW-0413">Isomerase</keyword>
<keyword evidence="5" id="KW-1185">Reference proteome</keyword>
<accession>A0A919E7Y3</accession>
<reference evidence="4" key="1">
    <citation type="journal article" date="2014" name="Int. J. Syst. Evol. Microbiol.">
        <title>Complete genome sequence of Corynebacterium casei LMG S-19264T (=DSM 44701T), isolated from a smear-ripened cheese.</title>
        <authorList>
            <consortium name="US DOE Joint Genome Institute (JGI-PGF)"/>
            <person name="Walter F."/>
            <person name="Albersmeier A."/>
            <person name="Kalinowski J."/>
            <person name="Ruckert C."/>
        </authorList>
    </citation>
    <scope>NUCLEOTIDE SEQUENCE</scope>
    <source>
        <strain evidence="4">KCTC 42590</strain>
    </source>
</reference>
<evidence type="ECO:0000256" key="3">
    <source>
        <dbReference type="ARBA" id="ARBA00023235"/>
    </source>
</evidence>
<organism evidence="4 5">
    <name type="scientific">Kordiimonas sediminis</name>
    <dbReference type="NCBI Taxonomy" id="1735581"/>
    <lineage>
        <taxon>Bacteria</taxon>
        <taxon>Pseudomonadati</taxon>
        <taxon>Pseudomonadota</taxon>
        <taxon>Alphaproteobacteria</taxon>
        <taxon>Kordiimonadales</taxon>
        <taxon>Kordiimonadaceae</taxon>
        <taxon>Kordiimonas</taxon>
    </lineage>
</organism>
<evidence type="ECO:0000313" key="5">
    <source>
        <dbReference type="Proteomes" id="UP000630923"/>
    </source>
</evidence>
<keyword evidence="2" id="KW-0576">Peroxisome</keyword>
<dbReference type="PANTHER" id="PTHR43684:SF1">
    <property type="entry name" value="ENOYL-COA DELTA ISOMERASE 2"/>
    <property type="match status" value="1"/>
</dbReference>
<dbReference type="CDD" id="cd06558">
    <property type="entry name" value="crotonase-like"/>
    <property type="match status" value="1"/>
</dbReference>
<reference evidence="4" key="2">
    <citation type="submission" date="2020-09" db="EMBL/GenBank/DDBJ databases">
        <authorList>
            <person name="Sun Q."/>
            <person name="Kim S."/>
        </authorList>
    </citation>
    <scope>NUCLEOTIDE SEQUENCE</scope>
    <source>
        <strain evidence="4">KCTC 42590</strain>
    </source>
</reference>
<dbReference type="Pfam" id="PF00378">
    <property type="entry name" value="ECH_1"/>
    <property type="match status" value="1"/>
</dbReference>